<dbReference type="SUPFAM" id="SSF47384">
    <property type="entry name" value="Homodimeric domain of signal transducing histidine kinase"/>
    <property type="match status" value="1"/>
</dbReference>
<dbReference type="InterPro" id="IPR003661">
    <property type="entry name" value="HisK_dim/P_dom"/>
</dbReference>
<dbReference type="Gene3D" id="1.10.287.130">
    <property type="match status" value="1"/>
</dbReference>
<evidence type="ECO:0000259" key="9">
    <source>
        <dbReference type="PROSITE" id="PS50110"/>
    </source>
</evidence>
<gene>
    <name evidence="10" type="ORF">K452DRAFT_303246</name>
</gene>
<feature type="modified residue" description="4-aspartylphosphate" evidence="6">
    <location>
        <position position="865"/>
    </location>
</feature>
<proteinExistence type="predicted"/>
<dbReference type="InterPro" id="IPR036097">
    <property type="entry name" value="HisK_dim/P_sf"/>
</dbReference>
<dbReference type="Proteomes" id="UP000799438">
    <property type="component" value="Unassembled WGS sequence"/>
</dbReference>
<evidence type="ECO:0000256" key="6">
    <source>
        <dbReference type="PROSITE-ProRule" id="PRU00169"/>
    </source>
</evidence>
<evidence type="ECO:0000256" key="4">
    <source>
        <dbReference type="ARBA" id="ARBA00022679"/>
    </source>
</evidence>
<dbReference type="GeneID" id="54300200"/>
<dbReference type="Pfam" id="PF02518">
    <property type="entry name" value="HATPase_c"/>
    <property type="match status" value="1"/>
</dbReference>
<dbReference type="InterPro" id="IPR003594">
    <property type="entry name" value="HATPase_dom"/>
</dbReference>
<dbReference type="SMART" id="SM00388">
    <property type="entry name" value="HisKA"/>
    <property type="match status" value="1"/>
</dbReference>
<feature type="domain" description="Response regulatory" evidence="9">
    <location>
        <begin position="811"/>
        <end position="937"/>
    </location>
</feature>
<evidence type="ECO:0000313" key="11">
    <source>
        <dbReference type="Proteomes" id="UP000799438"/>
    </source>
</evidence>
<dbReference type="EMBL" id="ML995548">
    <property type="protein sequence ID" value="KAF2135850.1"/>
    <property type="molecule type" value="Genomic_DNA"/>
</dbReference>
<dbReference type="Gene3D" id="3.40.50.2300">
    <property type="match status" value="1"/>
</dbReference>
<comment type="catalytic activity">
    <reaction evidence="1">
        <text>ATP + protein L-histidine = ADP + protein N-phospho-L-histidine.</text>
        <dbReference type="EC" id="2.7.13.3"/>
    </reaction>
</comment>
<dbReference type="CDD" id="cd00082">
    <property type="entry name" value="HisKA"/>
    <property type="match status" value="1"/>
</dbReference>
<dbReference type="InterPro" id="IPR004358">
    <property type="entry name" value="Sig_transdc_His_kin-like_C"/>
</dbReference>
<organism evidence="10 11">
    <name type="scientific">Aplosporella prunicola CBS 121167</name>
    <dbReference type="NCBI Taxonomy" id="1176127"/>
    <lineage>
        <taxon>Eukaryota</taxon>
        <taxon>Fungi</taxon>
        <taxon>Dikarya</taxon>
        <taxon>Ascomycota</taxon>
        <taxon>Pezizomycotina</taxon>
        <taxon>Dothideomycetes</taxon>
        <taxon>Dothideomycetes incertae sedis</taxon>
        <taxon>Botryosphaeriales</taxon>
        <taxon>Aplosporellaceae</taxon>
        <taxon>Aplosporella</taxon>
    </lineage>
</organism>
<evidence type="ECO:0000256" key="2">
    <source>
        <dbReference type="ARBA" id="ARBA00012438"/>
    </source>
</evidence>
<dbReference type="AlphaFoldDB" id="A0A6A6AVX7"/>
<accession>A0A6A6AVX7</accession>
<evidence type="ECO:0000313" key="10">
    <source>
        <dbReference type="EMBL" id="KAF2135850.1"/>
    </source>
</evidence>
<dbReference type="Gene3D" id="3.30.450.40">
    <property type="match status" value="1"/>
</dbReference>
<dbReference type="SMART" id="SM00387">
    <property type="entry name" value="HATPase_c"/>
    <property type="match status" value="1"/>
</dbReference>
<evidence type="ECO:0000256" key="3">
    <source>
        <dbReference type="ARBA" id="ARBA00022553"/>
    </source>
</evidence>
<dbReference type="SUPFAM" id="SSF55874">
    <property type="entry name" value="ATPase domain of HSP90 chaperone/DNA topoisomerase II/histidine kinase"/>
    <property type="match status" value="1"/>
</dbReference>
<dbReference type="InterPro" id="IPR005467">
    <property type="entry name" value="His_kinase_dom"/>
</dbReference>
<dbReference type="InterPro" id="IPR029016">
    <property type="entry name" value="GAF-like_dom_sf"/>
</dbReference>
<keyword evidence="3 6" id="KW-0597">Phosphoprotein</keyword>
<reference evidence="10" key="1">
    <citation type="journal article" date="2020" name="Stud. Mycol.">
        <title>101 Dothideomycetes genomes: a test case for predicting lifestyles and emergence of pathogens.</title>
        <authorList>
            <person name="Haridas S."/>
            <person name="Albert R."/>
            <person name="Binder M."/>
            <person name="Bloem J."/>
            <person name="Labutti K."/>
            <person name="Salamov A."/>
            <person name="Andreopoulos B."/>
            <person name="Baker S."/>
            <person name="Barry K."/>
            <person name="Bills G."/>
            <person name="Bluhm B."/>
            <person name="Cannon C."/>
            <person name="Castanera R."/>
            <person name="Culley D."/>
            <person name="Daum C."/>
            <person name="Ezra D."/>
            <person name="Gonzalez J."/>
            <person name="Henrissat B."/>
            <person name="Kuo A."/>
            <person name="Liang C."/>
            <person name="Lipzen A."/>
            <person name="Lutzoni F."/>
            <person name="Magnuson J."/>
            <person name="Mondo S."/>
            <person name="Nolan M."/>
            <person name="Ohm R."/>
            <person name="Pangilinan J."/>
            <person name="Park H.-J."/>
            <person name="Ramirez L."/>
            <person name="Alfaro M."/>
            <person name="Sun H."/>
            <person name="Tritt A."/>
            <person name="Yoshinaga Y."/>
            <person name="Zwiers L.-H."/>
            <person name="Turgeon B."/>
            <person name="Goodwin S."/>
            <person name="Spatafora J."/>
            <person name="Crous P."/>
            <person name="Grigoriev I."/>
        </authorList>
    </citation>
    <scope>NUCLEOTIDE SEQUENCE</scope>
    <source>
        <strain evidence="10">CBS 121167</strain>
    </source>
</reference>
<evidence type="ECO:0000256" key="1">
    <source>
        <dbReference type="ARBA" id="ARBA00000085"/>
    </source>
</evidence>
<dbReference type="Gene3D" id="3.30.565.10">
    <property type="entry name" value="Histidine kinase-like ATPase, C-terminal domain"/>
    <property type="match status" value="1"/>
</dbReference>
<dbReference type="EC" id="2.7.13.3" evidence="2"/>
<dbReference type="GO" id="GO:0009927">
    <property type="term" value="F:histidine phosphotransfer kinase activity"/>
    <property type="evidence" value="ECO:0007669"/>
    <property type="project" value="TreeGrafter"/>
</dbReference>
<feature type="region of interest" description="Disordered" evidence="7">
    <location>
        <begin position="1"/>
        <end position="34"/>
    </location>
</feature>
<keyword evidence="4" id="KW-0808">Transferase</keyword>
<dbReference type="Pfam" id="PF00512">
    <property type="entry name" value="HisKA"/>
    <property type="match status" value="1"/>
</dbReference>
<evidence type="ECO:0000256" key="5">
    <source>
        <dbReference type="ARBA" id="ARBA00022777"/>
    </source>
</evidence>
<dbReference type="GO" id="GO:0005886">
    <property type="term" value="C:plasma membrane"/>
    <property type="evidence" value="ECO:0007669"/>
    <property type="project" value="TreeGrafter"/>
</dbReference>
<keyword evidence="5" id="KW-0418">Kinase</keyword>
<evidence type="ECO:0000259" key="8">
    <source>
        <dbReference type="PROSITE" id="PS50109"/>
    </source>
</evidence>
<dbReference type="InterPro" id="IPR011006">
    <property type="entry name" value="CheY-like_superfamily"/>
</dbReference>
<dbReference type="OrthoDB" id="21225at2759"/>
<feature type="domain" description="Histidine kinase" evidence="8">
    <location>
        <begin position="408"/>
        <end position="644"/>
    </location>
</feature>
<evidence type="ECO:0000256" key="7">
    <source>
        <dbReference type="SAM" id="MobiDB-lite"/>
    </source>
</evidence>
<dbReference type="InterPro" id="IPR001789">
    <property type="entry name" value="Sig_transdc_resp-reg_receiver"/>
</dbReference>
<dbReference type="PRINTS" id="PR00344">
    <property type="entry name" value="BCTRLSENSOR"/>
</dbReference>
<dbReference type="RefSeq" id="XP_033391568.1">
    <property type="nucleotide sequence ID" value="XM_033542703.1"/>
</dbReference>
<name>A0A6A6AVX7_9PEZI</name>
<dbReference type="PROSITE" id="PS50109">
    <property type="entry name" value="HIS_KIN"/>
    <property type="match status" value="1"/>
</dbReference>
<keyword evidence="11" id="KW-1185">Reference proteome</keyword>
<sequence length="950" mass="105808">MTARRPTTYFPRSDGIYKRREHHNLPARPSNVEPIFDREHANQPLAPYDDDAANSVYLEGPSTPVSSPLPPKPPKFANRYLFPVLARNERLRLTMLWYYTRGITQDTELLQKLQGIVNLVRGYIGWEFVIMGILDNDVYMRLVTDGLPLAVLPRRESTCSHTINQESGVLVLPSMSEDWRFRHSPHVVEGGLQSYAGAALRYETEDGQKISLGSLCVAANAPIELPPEKQSALARFADILTAEIVNQCRMSRQRQRQIMGDLLSKAKAQATSANVEKLVKMVVSKIYPEAQISFQDVDAGTLHVENRLPVALSQVEDGLWEDSEYLELLILTHNHQKLTSRQSVRAVFGKCSRAPYNRYLVVASRDVQFVFDDVDAWFVESCAQIYCNIYQEYLLAEALKAKETFLRGITHQLRTPIHGILGSVELLGEELGSLNHSAAVGSDEREQSMRTAQLYLQAIQNSGRELMSTVNNMLMLNQWAESSRSVRTATLYELTRLESDILRDISQMLPEDEIVNTSVLFDNRLSVECSIITTDIALLKECLQSLILNAIQSTSHGSVLVETSASDNYSVLQFDVKDTGTGISKEDQHRIFDAYEKGDSHSRGVGLGLTIASKIATALDGTVFLVSSELGKGSHFRAEFHNPGFACPSKPLPHLDSTALHGIPRHFHEIPTGRDAAPLVRHFMSFLQHRGYEHSSKSYDSLNIISFTEDESEFQRSLALVDPSAVAICLVPGRKTMAHLRVPDGYNKLLFFNGPFNSDHLNSILKQVDEMCPTLLSLPPINQPRKCVPPPPVEEICDLFTKTARIHEAPSALIVDDNIINMRIMRMYCEKRKIPYAMAADGNEAIAQFKACAAKAQPINLILMDLQMPNCDGVEATATIRSLEVELAPHRHKAVVFIITGQDSPEDKASSFAAGANEFFVKPLSIKALDNGISLYFDQSNTKAGAKANG</sequence>
<dbReference type="PANTHER" id="PTHR43047:SF72">
    <property type="entry name" value="OSMOSENSING HISTIDINE PROTEIN KINASE SLN1"/>
    <property type="match status" value="1"/>
</dbReference>
<dbReference type="CDD" id="cd17546">
    <property type="entry name" value="REC_hyHK_CKI1_RcsC-like"/>
    <property type="match status" value="1"/>
</dbReference>
<dbReference type="SUPFAM" id="SSF55781">
    <property type="entry name" value="GAF domain-like"/>
    <property type="match status" value="1"/>
</dbReference>
<dbReference type="PANTHER" id="PTHR43047">
    <property type="entry name" value="TWO-COMPONENT HISTIDINE PROTEIN KINASE"/>
    <property type="match status" value="1"/>
</dbReference>
<dbReference type="SUPFAM" id="SSF52172">
    <property type="entry name" value="CheY-like"/>
    <property type="match status" value="1"/>
</dbReference>
<dbReference type="GO" id="GO:0000155">
    <property type="term" value="F:phosphorelay sensor kinase activity"/>
    <property type="evidence" value="ECO:0007669"/>
    <property type="project" value="InterPro"/>
</dbReference>
<dbReference type="PROSITE" id="PS50110">
    <property type="entry name" value="RESPONSE_REGULATORY"/>
    <property type="match status" value="1"/>
</dbReference>
<dbReference type="SMART" id="SM00448">
    <property type="entry name" value="REC"/>
    <property type="match status" value="1"/>
</dbReference>
<protein>
    <recommendedName>
        <fullName evidence="2">histidine kinase</fullName>
        <ecNumber evidence="2">2.7.13.3</ecNumber>
    </recommendedName>
</protein>
<dbReference type="Pfam" id="PF00072">
    <property type="entry name" value="Response_reg"/>
    <property type="match status" value="1"/>
</dbReference>
<dbReference type="InterPro" id="IPR036890">
    <property type="entry name" value="HATPase_C_sf"/>
</dbReference>